<gene>
    <name evidence="1" type="ORF">UY25_C0003G0044</name>
</gene>
<comment type="caution">
    <text evidence="1">The sequence shown here is derived from an EMBL/GenBank/DDBJ whole genome shotgun (WGS) entry which is preliminary data.</text>
</comment>
<accession>A0A837ISF9</accession>
<organism evidence="1 2">
    <name type="scientific">Candidatus Yanofskybacteria bacterium GW2011_GWC1_48_11</name>
    <dbReference type="NCBI Taxonomy" id="1619027"/>
    <lineage>
        <taxon>Bacteria</taxon>
        <taxon>Candidatus Yanofskyibacteriota</taxon>
    </lineage>
</organism>
<evidence type="ECO:0000313" key="1">
    <source>
        <dbReference type="EMBL" id="KKU93173.1"/>
    </source>
</evidence>
<protein>
    <recommendedName>
        <fullName evidence="3">ATP phosphoribosyltransferase</fullName>
    </recommendedName>
</protein>
<evidence type="ECO:0008006" key="3">
    <source>
        <dbReference type="Google" id="ProtNLM"/>
    </source>
</evidence>
<name>A0A837ISF9_9BACT</name>
<sequence length="274" mass="31295">MIKIAFPKGRNLARAVGAADNLLRESFGADLWIKYVAKYVYEWNGGAGKEPLFRGVFMRARHIPELVAKRNYELGICGRDWVAESGWGVLRDHYEARHRGFGYHEIEVWSQEKENSLIVTQPLDRLVDIVLFCAENDPVAAGLDDAGLPGHYSRIAQVLRNQILSEYPRITQKYGLDCLTYNWPLDLELPQYPKVVACSGSAESHIPHDYRFGVCVRETGKTLELSHQRVLHVIFKTGAVLIANYEWEENESSGIFYRIYEAMRRTKAFAGRSK</sequence>
<dbReference type="Proteomes" id="UP000034462">
    <property type="component" value="Unassembled WGS sequence"/>
</dbReference>
<proteinExistence type="predicted"/>
<evidence type="ECO:0000313" key="2">
    <source>
        <dbReference type="Proteomes" id="UP000034462"/>
    </source>
</evidence>
<dbReference type="SUPFAM" id="SSF53850">
    <property type="entry name" value="Periplasmic binding protein-like II"/>
    <property type="match status" value="1"/>
</dbReference>
<dbReference type="Gene3D" id="3.40.190.10">
    <property type="entry name" value="Periplasmic binding protein-like II"/>
    <property type="match status" value="1"/>
</dbReference>
<dbReference type="EMBL" id="LCPH01000003">
    <property type="protein sequence ID" value="KKU93173.1"/>
    <property type="molecule type" value="Genomic_DNA"/>
</dbReference>
<dbReference type="AlphaFoldDB" id="A0A837ISF9"/>
<reference evidence="1 2" key="1">
    <citation type="journal article" date="2015" name="Nature">
        <title>rRNA introns, odd ribosomes, and small enigmatic genomes across a large radiation of phyla.</title>
        <authorList>
            <person name="Brown C.T."/>
            <person name="Hug L.A."/>
            <person name="Thomas B.C."/>
            <person name="Sharon I."/>
            <person name="Castelle C.J."/>
            <person name="Singh A."/>
            <person name="Wilkins M.J."/>
            <person name="Williams K.H."/>
            <person name="Banfield J.F."/>
        </authorList>
    </citation>
    <scope>NUCLEOTIDE SEQUENCE [LARGE SCALE GENOMIC DNA]</scope>
</reference>